<feature type="transmembrane region" description="Helical" evidence="1">
    <location>
        <begin position="231"/>
        <end position="250"/>
    </location>
</feature>
<keyword evidence="1" id="KW-0812">Transmembrane</keyword>
<keyword evidence="1" id="KW-0472">Membrane</keyword>
<proteinExistence type="predicted"/>
<dbReference type="RefSeq" id="WP_370396096.1">
    <property type="nucleotide sequence ID" value="NZ_JALBUT010000001.1"/>
</dbReference>
<dbReference type="Pfam" id="PF02517">
    <property type="entry name" value="Rce1-like"/>
    <property type="match status" value="1"/>
</dbReference>
<evidence type="ECO:0000313" key="3">
    <source>
        <dbReference type="EMBL" id="MDX8414646.1"/>
    </source>
</evidence>
<feature type="transmembrane region" description="Helical" evidence="1">
    <location>
        <begin position="145"/>
        <end position="162"/>
    </location>
</feature>
<evidence type="ECO:0000259" key="2">
    <source>
        <dbReference type="Pfam" id="PF02517"/>
    </source>
</evidence>
<dbReference type="EMBL" id="JALBUT010000001">
    <property type="protein sequence ID" value="MDX8414646.1"/>
    <property type="molecule type" value="Genomic_DNA"/>
</dbReference>
<feature type="domain" description="CAAX prenyl protease 2/Lysostaphin resistance protein A-like" evidence="2">
    <location>
        <begin position="148"/>
        <end position="268"/>
    </location>
</feature>
<keyword evidence="1" id="KW-1133">Transmembrane helix</keyword>
<dbReference type="PANTHER" id="PTHR39430">
    <property type="entry name" value="MEMBRANE-ASSOCIATED PROTEASE-RELATED"/>
    <property type="match status" value="1"/>
</dbReference>
<evidence type="ECO:0000256" key="1">
    <source>
        <dbReference type="SAM" id="Phobius"/>
    </source>
</evidence>
<dbReference type="InterPro" id="IPR003675">
    <property type="entry name" value="Rce1/LyrA-like_dom"/>
</dbReference>
<dbReference type="GO" id="GO:0008237">
    <property type="term" value="F:metallopeptidase activity"/>
    <property type="evidence" value="ECO:0007669"/>
    <property type="project" value="UniProtKB-KW"/>
</dbReference>
<protein>
    <submittedName>
        <fullName evidence="3">CPBP family intramembrane metalloprotease</fullName>
    </submittedName>
</protein>
<keyword evidence="4" id="KW-1185">Reference proteome</keyword>
<reference evidence="3 4" key="1">
    <citation type="submission" date="2022-03" db="EMBL/GenBank/DDBJ databases">
        <title>Novel taxa within the pig intestine.</title>
        <authorList>
            <person name="Wylensek D."/>
            <person name="Bishof K."/>
            <person name="Afrizal A."/>
            <person name="Clavel T."/>
        </authorList>
    </citation>
    <scope>NUCLEOTIDE SEQUENCE [LARGE SCALE GENOMIC DNA]</scope>
    <source>
        <strain evidence="3 4">CLA-KB-P66</strain>
    </source>
</reference>
<dbReference type="Proteomes" id="UP001275932">
    <property type="component" value="Unassembled WGS sequence"/>
</dbReference>
<feature type="transmembrane region" description="Helical" evidence="1">
    <location>
        <begin position="294"/>
        <end position="314"/>
    </location>
</feature>
<keyword evidence="3" id="KW-0482">Metalloprotease</keyword>
<feature type="transmembrane region" description="Helical" evidence="1">
    <location>
        <begin position="20"/>
        <end position="40"/>
    </location>
</feature>
<comment type="caution">
    <text evidence="3">The sequence shown here is derived from an EMBL/GenBank/DDBJ whole genome shotgun (WGS) entry which is preliminary data.</text>
</comment>
<sequence length="324" mass="37006">MFNREKELMLLGLEPDKKSYKGVMLFLLVYLGATLFAALLTSPSYWFVQWLHSVHPSGLTEYLLGKRLDIYFNRLRYLPILIGIPYMMNKLGLFSVSNLGLKFERESLKIFCKYFLFGVLLAGFVFAFQFIFCDVSYSHKSAGKVLSVLFSAALSAVVVGILEEVVFRSLIFRSFYTAFTPVAALLFTSLFFAYKHFKVPSRVFKSLNGDTGFDVGFLVAYYDSVGIFETFSAIIFISLTVFGAMLTLVYMRTKNLWASVAVHSGIVFMMLSYKKLFRIAHDDNLIWIFGTNRMTDGIISIFIMLGFIVMFLSFSNPKKRNKTE</sequence>
<name>A0ABU4WDL2_9BACT</name>
<keyword evidence="3" id="KW-0645">Protease</keyword>
<feature type="transmembrane region" description="Helical" evidence="1">
    <location>
        <begin position="77"/>
        <end position="94"/>
    </location>
</feature>
<keyword evidence="3" id="KW-0378">Hydrolase</keyword>
<organism evidence="3 4">
    <name type="scientific">Intestinicryptomonas porci</name>
    <dbReference type="NCBI Taxonomy" id="2926320"/>
    <lineage>
        <taxon>Bacteria</taxon>
        <taxon>Pseudomonadati</taxon>
        <taxon>Verrucomicrobiota</taxon>
        <taxon>Opitutia</taxon>
        <taxon>Opitutales</taxon>
        <taxon>Intestinicryptomonaceae</taxon>
        <taxon>Intestinicryptomonas</taxon>
    </lineage>
</organism>
<feature type="transmembrane region" description="Helical" evidence="1">
    <location>
        <begin position="256"/>
        <end position="273"/>
    </location>
</feature>
<accession>A0ABU4WDL2</accession>
<dbReference type="PANTHER" id="PTHR39430:SF1">
    <property type="entry name" value="PROTEASE"/>
    <property type="match status" value="1"/>
</dbReference>
<feature type="transmembrane region" description="Helical" evidence="1">
    <location>
        <begin position="114"/>
        <end position="133"/>
    </location>
</feature>
<evidence type="ECO:0000313" key="4">
    <source>
        <dbReference type="Proteomes" id="UP001275932"/>
    </source>
</evidence>
<feature type="transmembrane region" description="Helical" evidence="1">
    <location>
        <begin position="174"/>
        <end position="194"/>
    </location>
</feature>
<gene>
    <name evidence="3" type="ORF">MOX91_00405</name>
</gene>